<keyword evidence="2" id="KW-0201">Cytochrome c-type biogenesis</keyword>
<dbReference type="PANTHER" id="PTHR42852:SF6">
    <property type="entry name" value="THIOL:DISULFIDE INTERCHANGE PROTEIN DSBE"/>
    <property type="match status" value="1"/>
</dbReference>
<evidence type="ECO:0000313" key="7">
    <source>
        <dbReference type="Proteomes" id="UP001517247"/>
    </source>
</evidence>
<gene>
    <name evidence="6" type="ORF">E6A44_019190</name>
</gene>
<dbReference type="InterPro" id="IPR050553">
    <property type="entry name" value="Thioredoxin_ResA/DsbE_sf"/>
</dbReference>
<comment type="subcellular location">
    <subcellularLocation>
        <location evidence="1">Cell envelope</location>
    </subcellularLocation>
</comment>
<dbReference type="Gene3D" id="3.40.30.10">
    <property type="entry name" value="Glutaredoxin"/>
    <property type="match status" value="1"/>
</dbReference>
<comment type="caution">
    <text evidence="6">The sequence shown here is derived from an EMBL/GenBank/DDBJ whole genome shotgun (WGS) entry which is preliminary data.</text>
</comment>
<dbReference type="Pfam" id="PF08534">
    <property type="entry name" value="Redoxin"/>
    <property type="match status" value="1"/>
</dbReference>
<dbReference type="InterPro" id="IPR013740">
    <property type="entry name" value="Redoxin"/>
</dbReference>
<keyword evidence="7" id="KW-1185">Reference proteome</keyword>
<organism evidence="6 7">
    <name type="scientific">Pedobacter ureilyticus</name>
    <dbReference type="NCBI Taxonomy" id="1393051"/>
    <lineage>
        <taxon>Bacteria</taxon>
        <taxon>Pseudomonadati</taxon>
        <taxon>Bacteroidota</taxon>
        <taxon>Sphingobacteriia</taxon>
        <taxon>Sphingobacteriales</taxon>
        <taxon>Sphingobacteriaceae</taxon>
        <taxon>Pedobacter</taxon>
    </lineage>
</organism>
<keyword evidence="4" id="KW-0676">Redox-active center</keyword>
<dbReference type="PROSITE" id="PS51352">
    <property type="entry name" value="THIOREDOXIN_2"/>
    <property type="match status" value="1"/>
</dbReference>
<evidence type="ECO:0000313" key="6">
    <source>
        <dbReference type="EMBL" id="MFN0257717.1"/>
    </source>
</evidence>
<proteinExistence type="predicted"/>
<evidence type="ECO:0000256" key="3">
    <source>
        <dbReference type="ARBA" id="ARBA00023157"/>
    </source>
</evidence>
<dbReference type="CDD" id="cd02966">
    <property type="entry name" value="TlpA_like_family"/>
    <property type="match status" value="1"/>
</dbReference>
<evidence type="ECO:0000259" key="5">
    <source>
        <dbReference type="PROSITE" id="PS51352"/>
    </source>
</evidence>
<evidence type="ECO:0000256" key="2">
    <source>
        <dbReference type="ARBA" id="ARBA00022748"/>
    </source>
</evidence>
<reference evidence="6 7" key="1">
    <citation type="submission" date="2024-12" db="EMBL/GenBank/DDBJ databases">
        <authorList>
            <person name="Hu S."/>
        </authorList>
    </citation>
    <scope>NUCLEOTIDE SEQUENCE [LARGE SCALE GENOMIC DNA]</scope>
    <source>
        <strain evidence="6 7">THG-T11</strain>
    </source>
</reference>
<sequence length="504" mass="57552">MIKIIKLTLSPVCIFLLFLCISSDKNIFGTPRIKTGRAKIIGKIIPPDTKRDSIYVDILISNPISGEDVKHTVLADQSGKFSVAVDVETDISLISLSTSLTYSPIYVKLGSSGISNIDIIYKQDSDIESVKVTPNGLTSNDMAKSIEVISKMFDHSSGRKPEPLYSKSPDYFLRYAKTILAERLEILKDNELLTREMKQILAKNFSLSLYNTFVFDYERYMVSNFNAVANNKNIRPAFQKIDRSYYRFLKDFKLNDPQYLICSEFPKLQQAILENQIIGLPSIGDTDISSWLAKVKTILSDLVGFDDGPYYDNLAANAYGRQLSVELKPLSIKQQTNISKYWKKGEITKILFRKNRQIIEMEKFKSPAIMNDISTVPKEKVIEAILNKYKNKVILIDLWATWCAPCIVAMQQFRSEKAKFHDKDAVFVYITNGSSPPKLWEEKIKGIGDEHYYLTEDQWNYVMAQFKLNSIPSYLLFNKQGIITKKFTGFPGNDEIKESIHILL</sequence>
<accession>A0ABW9JAY6</accession>
<dbReference type="PANTHER" id="PTHR42852">
    <property type="entry name" value="THIOL:DISULFIDE INTERCHANGE PROTEIN DSBE"/>
    <property type="match status" value="1"/>
</dbReference>
<dbReference type="SUPFAM" id="SSF52833">
    <property type="entry name" value="Thioredoxin-like"/>
    <property type="match status" value="1"/>
</dbReference>
<dbReference type="RefSeq" id="WP_170311401.1">
    <property type="nucleotide sequence ID" value="NZ_SSHJ02000010.1"/>
</dbReference>
<keyword evidence="3" id="KW-1015">Disulfide bond</keyword>
<protein>
    <submittedName>
        <fullName evidence="6">TlpA family protein disulfide reductase</fullName>
    </submittedName>
</protein>
<name>A0ABW9JAY6_9SPHI</name>
<dbReference type="EMBL" id="SSHJ02000010">
    <property type="protein sequence ID" value="MFN0257717.1"/>
    <property type="molecule type" value="Genomic_DNA"/>
</dbReference>
<evidence type="ECO:0000256" key="4">
    <source>
        <dbReference type="ARBA" id="ARBA00023284"/>
    </source>
</evidence>
<evidence type="ECO:0000256" key="1">
    <source>
        <dbReference type="ARBA" id="ARBA00004196"/>
    </source>
</evidence>
<dbReference type="Proteomes" id="UP001517247">
    <property type="component" value="Unassembled WGS sequence"/>
</dbReference>
<feature type="domain" description="Thioredoxin" evidence="5">
    <location>
        <begin position="355"/>
        <end position="504"/>
    </location>
</feature>
<dbReference type="InterPro" id="IPR036249">
    <property type="entry name" value="Thioredoxin-like_sf"/>
</dbReference>
<dbReference type="InterPro" id="IPR013766">
    <property type="entry name" value="Thioredoxin_domain"/>
</dbReference>